<feature type="compositionally biased region" description="Polar residues" evidence="5">
    <location>
        <begin position="364"/>
        <end position="373"/>
    </location>
</feature>
<proteinExistence type="predicted"/>
<evidence type="ECO:0000313" key="8">
    <source>
        <dbReference type="Proteomes" id="UP001303647"/>
    </source>
</evidence>
<comment type="subcellular location">
    <subcellularLocation>
        <location evidence="1">Membrane</location>
        <topology evidence="1">Multi-pass membrane protein</topology>
    </subcellularLocation>
</comment>
<evidence type="ECO:0000256" key="6">
    <source>
        <dbReference type="SAM" id="Phobius"/>
    </source>
</evidence>
<dbReference type="Proteomes" id="UP001303647">
    <property type="component" value="Unassembled WGS sequence"/>
</dbReference>
<feature type="transmembrane region" description="Helical" evidence="6">
    <location>
        <begin position="54"/>
        <end position="74"/>
    </location>
</feature>
<dbReference type="PANTHER" id="PTHR31465">
    <property type="entry name" value="PROTEIN RTA1-RELATED"/>
    <property type="match status" value="1"/>
</dbReference>
<dbReference type="GO" id="GO:0000324">
    <property type="term" value="C:fungal-type vacuole"/>
    <property type="evidence" value="ECO:0007669"/>
    <property type="project" value="TreeGrafter"/>
</dbReference>
<dbReference type="PANTHER" id="PTHR31465:SF9">
    <property type="entry name" value="SPHINGOID LONG-CHAIN BASE TRANSPORTER RSB1"/>
    <property type="match status" value="1"/>
</dbReference>
<comment type="caution">
    <text evidence="7">The sequence shown here is derived from an EMBL/GenBank/DDBJ whole genome shotgun (WGS) entry which is preliminary data.</text>
</comment>
<protein>
    <submittedName>
        <fullName evidence="7">Uncharacterized protein</fullName>
    </submittedName>
</protein>
<evidence type="ECO:0000256" key="1">
    <source>
        <dbReference type="ARBA" id="ARBA00004141"/>
    </source>
</evidence>
<sequence length="448" mass="48571">MMAVGNCAGEACPVPPGFLPYETAPAGNVFMLSAFAALIPPVIYAALRYRTLPLTLLLLAALVFEVVGHVGKILLAVRPTSHGYSTVYLMGTHWGAILIGSATNLVLPHAMVIYGEEFQLVSDPVYLNILFFVLDIFTFAFQSVGIGFASTASTAGEVSQGVNILLTGLAIQAVNILVFAGTYRYFRYKLEHRRYILDDKHALVYLSPRFRYFMICIQVISGLLLFRTAVRIAIFAGGLTSAFARSQITSFLLDDTLVLIAAIIHAAYPAGRAFGPAWAATSPRISSSTTKFPRRQDILPLRLRRRHGRQRSSRINKHVISLPYPSPSTTPRFSPGYTPMGGLTPGLPAHPSPRGPGATPGASPLTSPRNNPVHQRVVPYDMSSPTQDVPFLASGPQDSPGLDSAVTWMAVASQQAPAMEQQQHGRKRRMRAGSSPEPAQMVDGDALW</sequence>
<dbReference type="EMBL" id="MU857620">
    <property type="protein sequence ID" value="KAK4249713.1"/>
    <property type="molecule type" value="Genomic_DNA"/>
</dbReference>
<feature type="region of interest" description="Disordered" evidence="5">
    <location>
        <begin position="414"/>
        <end position="448"/>
    </location>
</feature>
<dbReference type="AlphaFoldDB" id="A0AAN7CZB3"/>
<keyword evidence="4 6" id="KW-0472">Membrane</keyword>
<gene>
    <name evidence="7" type="ORF">C7999DRAFT_12472</name>
</gene>
<organism evidence="7 8">
    <name type="scientific">Corynascus novoguineensis</name>
    <dbReference type="NCBI Taxonomy" id="1126955"/>
    <lineage>
        <taxon>Eukaryota</taxon>
        <taxon>Fungi</taxon>
        <taxon>Dikarya</taxon>
        <taxon>Ascomycota</taxon>
        <taxon>Pezizomycotina</taxon>
        <taxon>Sordariomycetes</taxon>
        <taxon>Sordariomycetidae</taxon>
        <taxon>Sordariales</taxon>
        <taxon>Chaetomiaceae</taxon>
        <taxon>Corynascus</taxon>
    </lineage>
</organism>
<keyword evidence="3 6" id="KW-1133">Transmembrane helix</keyword>
<evidence type="ECO:0000256" key="5">
    <source>
        <dbReference type="SAM" id="MobiDB-lite"/>
    </source>
</evidence>
<evidence type="ECO:0000256" key="4">
    <source>
        <dbReference type="ARBA" id="ARBA00023136"/>
    </source>
</evidence>
<feature type="transmembrane region" description="Helical" evidence="6">
    <location>
        <begin position="94"/>
        <end position="114"/>
    </location>
</feature>
<dbReference type="InterPro" id="IPR007568">
    <property type="entry name" value="RTA1"/>
</dbReference>
<accession>A0AAN7CZB3</accession>
<feature type="transmembrane region" description="Helical" evidence="6">
    <location>
        <begin position="126"/>
        <end position="149"/>
    </location>
</feature>
<feature type="transmembrane region" description="Helical" evidence="6">
    <location>
        <begin position="29"/>
        <end position="47"/>
    </location>
</feature>
<keyword evidence="2 6" id="KW-0812">Transmembrane</keyword>
<keyword evidence="8" id="KW-1185">Reference proteome</keyword>
<feature type="transmembrane region" description="Helical" evidence="6">
    <location>
        <begin position="212"/>
        <end position="236"/>
    </location>
</feature>
<evidence type="ECO:0000256" key="3">
    <source>
        <dbReference type="ARBA" id="ARBA00022989"/>
    </source>
</evidence>
<name>A0AAN7CZB3_9PEZI</name>
<reference evidence="7" key="2">
    <citation type="submission" date="2023-05" db="EMBL/GenBank/DDBJ databases">
        <authorList>
            <consortium name="Lawrence Berkeley National Laboratory"/>
            <person name="Steindorff A."/>
            <person name="Hensen N."/>
            <person name="Bonometti L."/>
            <person name="Westerberg I."/>
            <person name="Brannstrom I.O."/>
            <person name="Guillou S."/>
            <person name="Cros-Aarteil S."/>
            <person name="Calhoun S."/>
            <person name="Haridas S."/>
            <person name="Kuo A."/>
            <person name="Mondo S."/>
            <person name="Pangilinan J."/>
            <person name="Riley R."/>
            <person name="Labutti K."/>
            <person name="Andreopoulos B."/>
            <person name="Lipzen A."/>
            <person name="Chen C."/>
            <person name="Yanf M."/>
            <person name="Daum C."/>
            <person name="Ng V."/>
            <person name="Clum A."/>
            <person name="Ohm R."/>
            <person name="Martin F."/>
            <person name="Silar P."/>
            <person name="Natvig D."/>
            <person name="Lalanne C."/>
            <person name="Gautier V."/>
            <person name="Ament-Velasquez S.L."/>
            <person name="Kruys A."/>
            <person name="Hutchinson M.I."/>
            <person name="Powell A.J."/>
            <person name="Barry K."/>
            <person name="Miller A.N."/>
            <person name="Grigoriev I.V."/>
            <person name="Debuchy R."/>
            <person name="Gladieux P."/>
            <person name="Thoren M.H."/>
            <person name="Johannesson H."/>
        </authorList>
    </citation>
    <scope>NUCLEOTIDE SEQUENCE</scope>
    <source>
        <strain evidence="7">CBS 359.72</strain>
    </source>
</reference>
<feature type="region of interest" description="Disordered" evidence="5">
    <location>
        <begin position="303"/>
        <end position="402"/>
    </location>
</feature>
<reference evidence="7" key="1">
    <citation type="journal article" date="2023" name="Mol. Phylogenet. Evol.">
        <title>Genome-scale phylogeny and comparative genomics of the fungal order Sordariales.</title>
        <authorList>
            <person name="Hensen N."/>
            <person name="Bonometti L."/>
            <person name="Westerberg I."/>
            <person name="Brannstrom I.O."/>
            <person name="Guillou S."/>
            <person name="Cros-Aarteil S."/>
            <person name="Calhoun S."/>
            <person name="Haridas S."/>
            <person name="Kuo A."/>
            <person name="Mondo S."/>
            <person name="Pangilinan J."/>
            <person name="Riley R."/>
            <person name="LaButti K."/>
            <person name="Andreopoulos B."/>
            <person name="Lipzen A."/>
            <person name="Chen C."/>
            <person name="Yan M."/>
            <person name="Daum C."/>
            <person name="Ng V."/>
            <person name="Clum A."/>
            <person name="Steindorff A."/>
            <person name="Ohm R.A."/>
            <person name="Martin F."/>
            <person name="Silar P."/>
            <person name="Natvig D.O."/>
            <person name="Lalanne C."/>
            <person name="Gautier V."/>
            <person name="Ament-Velasquez S.L."/>
            <person name="Kruys A."/>
            <person name="Hutchinson M.I."/>
            <person name="Powell A.J."/>
            <person name="Barry K."/>
            <person name="Miller A.N."/>
            <person name="Grigoriev I.V."/>
            <person name="Debuchy R."/>
            <person name="Gladieux P."/>
            <person name="Hiltunen Thoren M."/>
            <person name="Johannesson H."/>
        </authorList>
    </citation>
    <scope>NUCLEOTIDE SEQUENCE</scope>
    <source>
        <strain evidence="7">CBS 359.72</strain>
    </source>
</reference>
<feature type="compositionally biased region" description="Basic residues" evidence="5">
    <location>
        <begin position="303"/>
        <end position="317"/>
    </location>
</feature>
<dbReference type="GO" id="GO:0005886">
    <property type="term" value="C:plasma membrane"/>
    <property type="evidence" value="ECO:0007669"/>
    <property type="project" value="TreeGrafter"/>
</dbReference>
<evidence type="ECO:0000256" key="2">
    <source>
        <dbReference type="ARBA" id="ARBA00022692"/>
    </source>
</evidence>
<dbReference type="Pfam" id="PF04479">
    <property type="entry name" value="RTA1"/>
    <property type="match status" value="1"/>
</dbReference>
<feature type="transmembrane region" description="Helical" evidence="6">
    <location>
        <begin position="161"/>
        <end position="186"/>
    </location>
</feature>
<evidence type="ECO:0000313" key="7">
    <source>
        <dbReference type="EMBL" id="KAK4249713.1"/>
    </source>
</evidence>